<dbReference type="CDD" id="cd13910">
    <property type="entry name" value="CuRO_3_MCO_like_4"/>
    <property type="match status" value="1"/>
</dbReference>
<dbReference type="PANTHER" id="PTHR11709">
    <property type="entry name" value="MULTI-COPPER OXIDASE"/>
    <property type="match status" value="1"/>
</dbReference>
<dbReference type="FunCoup" id="A0A066WPS2">
    <property type="interactions" value="34"/>
</dbReference>
<protein>
    <submittedName>
        <fullName evidence="9">Multicopper oxidase</fullName>
    </submittedName>
</protein>
<proteinExistence type="inferred from homology"/>
<evidence type="ECO:0000256" key="3">
    <source>
        <dbReference type="ARBA" id="ARBA00023180"/>
    </source>
</evidence>
<keyword evidence="3" id="KW-0325">Glycoprotein</keyword>
<feature type="region of interest" description="Disordered" evidence="4">
    <location>
        <begin position="1"/>
        <end position="33"/>
    </location>
</feature>
<comment type="similarity">
    <text evidence="1">Belongs to the multicopper oxidase family.</text>
</comment>
<evidence type="ECO:0000259" key="6">
    <source>
        <dbReference type="Pfam" id="PF00394"/>
    </source>
</evidence>
<reference evidence="9 10" key="1">
    <citation type="submission" date="2014-05" db="EMBL/GenBank/DDBJ databases">
        <title>Draft genome sequence of a rare smut relative, Tilletiaria anomala UBC 951.</title>
        <authorList>
            <consortium name="DOE Joint Genome Institute"/>
            <person name="Toome M."/>
            <person name="Kuo A."/>
            <person name="Henrissat B."/>
            <person name="Lipzen A."/>
            <person name="Tritt A."/>
            <person name="Yoshinaga Y."/>
            <person name="Zane M."/>
            <person name="Barry K."/>
            <person name="Grigoriev I.V."/>
            <person name="Spatafora J.W."/>
            <person name="Aimea M.C."/>
        </authorList>
    </citation>
    <scope>NUCLEOTIDE SEQUENCE [LARGE SCALE GENOMIC DNA]</scope>
    <source>
        <strain evidence="9 10">UBC 951</strain>
    </source>
</reference>
<gene>
    <name evidence="9" type="ORF">K437DRAFT_253645</name>
</gene>
<dbReference type="InParanoid" id="A0A066WPS2"/>
<dbReference type="OrthoDB" id="2121828at2759"/>
<dbReference type="STRING" id="1037660.A0A066WPS2"/>
<dbReference type="GO" id="GO:0005507">
    <property type="term" value="F:copper ion binding"/>
    <property type="evidence" value="ECO:0007669"/>
    <property type="project" value="InterPro"/>
</dbReference>
<dbReference type="EMBL" id="JMSN01000005">
    <property type="protein sequence ID" value="KDN52994.1"/>
    <property type="molecule type" value="Genomic_DNA"/>
</dbReference>
<evidence type="ECO:0000256" key="5">
    <source>
        <dbReference type="SAM" id="Phobius"/>
    </source>
</evidence>
<evidence type="ECO:0000256" key="2">
    <source>
        <dbReference type="ARBA" id="ARBA00023008"/>
    </source>
</evidence>
<dbReference type="Pfam" id="PF07731">
    <property type="entry name" value="Cu-oxidase_2"/>
    <property type="match status" value="1"/>
</dbReference>
<dbReference type="InterPro" id="IPR011707">
    <property type="entry name" value="Cu-oxidase-like_N"/>
</dbReference>
<evidence type="ECO:0000259" key="7">
    <source>
        <dbReference type="Pfam" id="PF07731"/>
    </source>
</evidence>
<dbReference type="Proteomes" id="UP000027361">
    <property type="component" value="Unassembled WGS sequence"/>
</dbReference>
<dbReference type="Pfam" id="PF07732">
    <property type="entry name" value="Cu-oxidase_3"/>
    <property type="match status" value="1"/>
</dbReference>
<organism evidence="9 10">
    <name type="scientific">Tilletiaria anomala (strain ATCC 24038 / CBS 436.72 / UBC 951)</name>
    <dbReference type="NCBI Taxonomy" id="1037660"/>
    <lineage>
        <taxon>Eukaryota</taxon>
        <taxon>Fungi</taxon>
        <taxon>Dikarya</taxon>
        <taxon>Basidiomycota</taxon>
        <taxon>Ustilaginomycotina</taxon>
        <taxon>Exobasidiomycetes</taxon>
        <taxon>Georgefischeriales</taxon>
        <taxon>Tilletiariaceae</taxon>
        <taxon>Tilletiaria</taxon>
    </lineage>
</organism>
<keyword evidence="2" id="KW-0186">Copper</keyword>
<sequence length="665" mass="71500">MSLAADSVPISKEPSSASASTSHSELDQSSKLPGSKTGRLKLRWLLAGGSAFVIVLALALGLGIGLGLRNYRSNGNASLLSGNSVTANYNGKPLPFIPRRQLVDPSQFVLDASFDRHAPPTVRTYNWTISRVLSDPAGVQKPMLTVNQMSPGPTIEANLGDTILVYVKNELGNATTSIHWHGALQNGTNFMDGTIGVSECGIAPGETKLYNWTAQNQMTSWWHAHAAGQYTDGIFGALVLHSPNETYSFKHAGSVSSSGSGVTGASLATKNSTYDGDIIVIVNDIYHSISAQWIATYFQPGNADGTFEGAEPVPDSGLVAGYGRGTCLGLPPGTPCDGGQYANFTFEPNKRYRLRVINTGSIATINFSIDGHVMTLIEADGTEVQPQKITDVDVMVAQRYSVLIDTNQPAGVFYMRGKLTDDMLSYKNPALNQDQRAVMRYSNAAADATPSETLPMIPGNYSSLDASTLRPLRAINPPNPTQLTSLTVSFGISQQSDYRAFINGTSWEPEMGGNSTLLEAYNAAEVNAAFVPPISQIVAMSDSIEVLDIILSSNDEGEHPIHLHGHIPWIIGTGSGTWTPSKLDRKQTFNNPMRRDVFTVPAYGWVAVRIVTDNPGLWLFHCHIVAHMEAGFAAQFQILPSKIKQFPAMQVADGCAAVSAFSQKR</sequence>
<dbReference type="FunFam" id="2.60.40.420:FF:000045">
    <property type="entry name" value="Laccase 2"/>
    <property type="match status" value="1"/>
</dbReference>
<dbReference type="GO" id="GO:0016491">
    <property type="term" value="F:oxidoreductase activity"/>
    <property type="evidence" value="ECO:0007669"/>
    <property type="project" value="InterPro"/>
</dbReference>
<dbReference type="InterPro" id="IPR011706">
    <property type="entry name" value="Cu-oxidase_C"/>
</dbReference>
<feature type="transmembrane region" description="Helical" evidence="5">
    <location>
        <begin position="44"/>
        <end position="68"/>
    </location>
</feature>
<evidence type="ECO:0000256" key="1">
    <source>
        <dbReference type="ARBA" id="ARBA00010609"/>
    </source>
</evidence>
<dbReference type="InterPro" id="IPR045087">
    <property type="entry name" value="Cu-oxidase_fam"/>
</dbReference>
<accession>A0A066WPS2</accession>
<keyword evidence="5" id="KW-1133">Transmembrane helix</keyword>
<evidence type="ECO:0000259" key="8">
    <source>
        <dbReference type="Pfam" id="PF07732"/>
    </source>
</evidence>
<dbReference type="HOGENOM" id="CLU_006504_7_1_1"/>
<keyword evidence="5" id="KW-0472">Membrane</keyword>
<feature type="domain" description="Plastocyanin-like" evidence="6">
    <location>
        <begin position="277"/>
        <end position="444"/>
    </location>
</feature>
<dbReference type="Pfam" id="PF00394">
    <property type="entry name" value="Cu-oxidase"/>
    <property type="match status" value="1"/>
</dbReference>
<keyword evidence="5" id="KW-0812">Transmembrane</keyword>
<dbReference type="RefSeq" id="XP_013245833.1">
    <property type="nucleotide sequence ID" value="XM_013390379.1"/>
</dbReference>
<name>A0A066WPS2_TILAU</name>
<dbReference type="PANTHER" id="PTHR11709:SF414">
    <property type="entry name" value="ADR239WP"/>
    <property type="match status" value="1"/>
</dbReference>
<feature type="domain" description="Plastocyanin-like" evidence="8">
    <location>
        <begin position="136"/>
        <end position="244"/>
    </location>
</feature>
<dbReference type="GeneID" id="25263627"/>
<evidence type="ECO:0000313" key="10">
    <source>
        <dbReference type="Proteomes" id="UP000027361"/>
    </source>
</evidence>
<evidence type="ECO:0000256" key="4">
    <source>
        <dbReference type="SAM" id="MobiDB-lite"/>
    </source>
</evidence>
<keyword evidence="10" id="KW-1185">Reference proteome</keyword>
<dbReference type="OMA" id="HTLMVVQ"/>
<dbReference type="SUPFAM" id="SSF49503">
    <property type="entry name" value="Cupredoxins"/>
    <property type="match status" value="3"/>
</dbReference>
<dbReference type="Gene3D" id="2.60.40.420">
    <property type="entry name" value="Cupredoxins - blue copper proteins"/>
    <property type="match status" value="3"/>
</dbReference>
<feature type="domain" description="Plastocyanin-like" evidence="7">
    <location>
        <begin position="537"/>
        <end position="640"/>
    </location>
</feature>
<dbReference type="InterPro" id="IPR008972">
    <property type="entry name" value="Cupredoxin"/>
</dbReference>
<dbReference type="AlphaFoldDB" id="A0A066WPS2"/>
<dbReference type="InterPro" id="IPR001117">
    <property type="entry name" value="Cu-oxidase_2nd"/>
</dbReference>
<comment type="caution">
    <text evidence="9">The sequence shown here is derived from an EMBL/GenBank/DDBJ whole genome shotgun (WGS) entry which is preliminary data.</text>
</comment>
<evidence type="ECO:0000313" key="9">
    <source>
        <dbReference type="EMBL" id="KDN52994.1"/>
    </source>
</evidence>